<dbReference type="PROSITE" id="PS51186">
    <property type="entry name" value="GNAT"/>
    <property type="match status" value="1"/>
</dbReference>
<dbReference type="Gene3D" id="3.40.630.30">
    <property type="match status" value="1"/>
</dbReference>
<dbReference type="PANTHER" id="PTHR43328:SF1">
    <property type="entry name" value="N-ACETYLTRANSFERASE DOMAIN-CONTAINING PROTEIN"/>
    <property type="match status" value="1"/>
</dbReference>
<dbReference type="Pfam" id="PF13302">
    <property type="entry name" value="Acetyltransf_3"/>
    <property type="match status" value="1"/>
</dbReference>
<dbReference type="PATRIC" id="fig|1408103.3.peg.1355"/>
<dbReference type="OrthoDB" id="9795206at2"/>
<sequence length="153" mass="18193">MEENYFLRKAKDEDVNDVFKLSNEDYVRKYSINTTEIDWKEHKAWFENIMNSDNHIFYVVTDRTNKFLGQLRYRVENEMATISISLCKSITGRGLSKTLVKNSIELISEERYELKKIIAYVSNDNIASKKLFESIGFILQENKKAMLKYEYFI</sequence>
<name>A0A0M2SWG9_9BACI</name>
<reference evidence="2 3" key="1">
    <citation type="submission" date="2015-04" db="EMBL/GenBank/DDBJ databases">
        <title>Taxonomic description and genome sequence of Bacillus campisalis sp. nov., a novel member of the genus Bacillus isolated from solar saltern.</title>
        <authorList>
            <person name="Mathan Kumar R."/>
            <person name="Kaur G."/>
            <person name="Kumar A."/>
            <person name="Singh N.K."/>
            <person name="Kaur N."/>
            <person name="Kumar N."/>
            <person name="Mayilraj S."/>
        </authorList>
    </citation>
    <scope>NUCLEOTIDE SEQUENCE [LARGE SCALE GENOMIC DNA]</scope>
    <source>
        <strain evidence="2 3">SA2-6</strain>
    </source>
</reference>
<dbReference type="AlphaFoldDB" id="A0A0M2SWG9"/>
<proteinExistence type="predicted"/>
<evidence type="ECO:0000313" key="3">
    <source>
        <dbReference type="Proteomes" id="UP000034166"/>
    </source>
</evidence>
<comment type="caution">
    <text evidence="2">The sequence shown here is derived from an EMBL/GenBank/DDBJ whole genome shotgun (WGS) entry which is preliminary data.</text>
</comment>
<protein>
    <recommendedName>
        <fullName evidence="1">N-acetyltransferase domain-containing protein</fullName>
    </recommendedName>
</protein>
<dbReference type="InterPro" id="IPR000182">
    <property type="entry name" value="GNAT_dom"/>
</dbReference>
<keyword evidence="3" id="KW-1185">Reference proteome</keyword>
<evidence type="ECO:0000313" key="2">
    <source>
        <dbReference type="EMBL" id="KKK38904.1"/>
    </source>
</evidence>
<dbReference type="InterPro" id="IPR016181">
    <property type="entry name" value="Acyl_CoA_acyltransferase"/>
</dbReference>
<dbReference type="SUPFAM" id="SSF55729">
    <property type="entry name" value="Acyl-CoA N-acyltransferases (Nat)"/>
    <property type="match status" value="1"/>
</dbReference>
<dbReference type="GO" id="GO:0016747">
    <property type="term" value="F:acyltransferase activity, transferring groups other than amino-acyl groups"/>
    <property type="evidence" value="ECO:0007669"/>
    <property type="project" value="InterPro"/>
</dbReference>
<gene>
    <name evidence="2" type="ORF">WQ57_06020</name>
</gene>
<dbReference type="Proteomes" id="UP000034166">
    <property type="component" value="Unassembled WGS sequence"/>
</dbReference>
<dbReference type="PANTHER" id="PTHR43328">
    <property type="entry name" value="ACETYLTRANSFERASE-RELATED"/>
    <property type="match status" value="1"/>
</dbReference>
<organism evidence="2 3">
    <name type="scientific">Mesobacillus campisalis</name>
    <dbReference type="NCBI Taxonomy" id="1408103"/>
    <lineage>
        <taxon>Bacteria</taxon>
        <taxon>Bacillati</taxon>
        <taxon>Bacillota</taxon>
        <taxon>Bacilli</taxon>
        <taxon>Bacillales</taxon>
        <taxon>Bacillaceae</taxon>
        <taxon>Mesobacillus</taxon>
    </lineage>
</organism>
<evidence type="ECO:0000259" key="1">
    <source>
        <dbReference type="PROSITE" id="PS51186"/>
    </source>
</evidence>
<dbReference type="RefSeq" id="WP_046522838.1">
    <property type="nucleotide sequence ID" value="NZ_LAYY01000005.1"/>
</dbReference>
<accession>A0A0M2SWG9</accession>
<dbReference type="EMBL" id="LAYY01000005">
    <property type="protein sequence ID" value="KKK38904.1"/>
    <property type="molecule type" value="Genomic_DNA"/>
</dbReference>
<feature type="domain" description="N-acetyltransferase" evidence="1">
    <location>
        <begin position="5"/>
        <end position="153"/>
    </location>
</feature>